<keyword evidence="2" id="KW-1185">Reference proteome</keyword>
<dbReference type="InterPro" id="IPR036514">
    <property type="entry name" value="SGNH_hydro_sf"/>
</dbReference>
<evidence type="ECO:0000313" key="1">
    <source>
        <dbReference type="EMBL" id="QFG09575.1"/>
    </source>
</evidence>
<dbReference type="PANTHER" id="PTHR43784">
    <property type="entry name" value="GDSL-LIKE LIPASE/ACYLHYDROLASE, PUTATIVE (AFU_ORTHOLOGUE AFUA_2G00820)-RELATED"/>
    <property type="match status" value="1"/>
</dbReference>
<name>A0A5J6TFZ6_9CAUD</name>
<reference evidence="1 2" key="1">
    <citation type="submission" date="2019-07" db="EMBL/GenBank/DDBJ databases">
        <authorList>
            <person name="Stoner T.H."/>
            <person name="Garlena R.A."/>
            <person name="Russell D.A."/>
            <person name="Pope W.H."/>
            <person name="Jacobs-Sera D."/>
            <person name="Hatfull G.F."/>
        </authorList>
    </citation>
    <scope>NUCLEOTIDE SEQUENCE [LARGE SCALE GENOMIC DNA]</scope>
</reference>
<dbReference type="KEGG" id="vg:55813794"/>
<dbReference type="PANTHER" id="PTHR43784:SF2">
    <property type="entry name" value="GDSL-LIKE LIPASE_ACYLHYDROLASE, PUTATIVE (AFU_ORTHOLOGUE AFUA_2G00820)-RELATED"/>
    <property type="match status" value="1"/>
</dbReference>
<evidence type="ECO:0000313" key="2">
    <source>
        <dbReference type="Proteomes" id="UP000325735"/>
    </source>
</evidence>
<gene>
    <name evidence="1" type="primary">31</name>
    <name evidence="1" type="ORF">PBI_TRIPLEJ_31</name>
</gene>
<organism evidence="1 2">
    <name type="scientific">Arthrobacter phage TripleJ</name>
    <dbReference type="NCBI Taxonomy" id="2599838"/>
    <lineage>
        <taxon>Viruses</taxon>
        <taxon>Duplodnaviria</taxon>
        <taxon>Heunggongvirae</taxon>
        <taxon>Uroviricota</taxon>
        <taxon>Caudoviricetes</taxon>
        <taxon>Triplejayvirus</taxon>
        <taxon>Triplejayvirus tripleJ</taxon>
    </lineage>
</organism>
<dbReference type="InterPro" id="IPR053140">
    <property type="entry name" value="GDSL_Rv0518-like"/>
</dbReference>
<protein>
    <submittedName>
        <fullName evidence="1">Minor tail protein</fullName>
    </submittedName>
</protein>
<sequence>MGILDIPGYSRAQADAKFNPARSGLRISAGEGAKPNKLALSNGTDMGANSKCRIITSQRTTDISVKYGNYYASASQEAVGVNDITVRAALLYSGVYYPLYFRGSRDITITPGVIVETDRISIDIPTNTSFQIMTYVTVATSGQKWPLNKLYVRSYGEEYVPSVTPSDLTTTGGFTAAGNTNGYGPMQVLCRNTNTNPYVAIIGDSISDATGDLTNIGGVDGLERGFVVRALIPDFPFQVLSQPGGQAAQFNFGSMGKRFNMLGDAEVATVSYGANDLSGGKTFAQLQASLQYIYDYCAARGMRVFATTITPKTTSTDGFTTLANQTIAYSGAAELVRTQINDWIRTKPAPLSGYFDTADAAESGRNSGKWRVDLGVPCQSDGLHPLSVIHNAMSQTISKAALR</sequence>
<proteinExistence type="predicted"/>
<dbReference type="Gene3D" id="3.40.50.1110">
    <property type="entry name" value="SGNH hydrolase"/>
    <property type="match status" value="1"/>
</dbReference>
<dbReference type="SUPFAM" id="SSF52266">
    <property type="entry name" value="SGNH hydrolase"/>
    <property type="match status" value="1"/>
</dbReference>
<dbReference type="RefSeq" id="YP_009884434.1">
    <property type="nucleotide sequence ID" value="NC_049470.1"/>
</dbReference>
<accession>A0A5J6TFZ6</accession>
<dbReference type="GeneID" id="55813794"/>
<dbReference type="Proteomes" id="UP000325735">
    <property type="component" value="Segment"/>
</dbReference>
<dbReference type="EMBL" id="MN234178">
    <property type="protein sequence ID" value="QFG09575.1"/>
    <property type="molecule type" value="Genomic_DNA"/>
</dbReference>